<evidence type="ECO:0000313" key="1">
    <source>
        <dbReference type="EMBL" id="KAJ8881997.1"/>
    </source>
</evidence>
<sequence>MQLTLAWAGNQLQQAAILAEKALTDPAQYHLFRATCWDLAHIRNGFEEEHVLIICSLNSGRHVGCHQGLTIKHLQQARRILLGFRYQPSSYQVLVGKSNHDKHLLISMRPWLQVPKY</sequence>
<dbReference type="Proteomes" id="UP001159363">
    <property type="component" value="Chromosome 5"/>
</dbReference>
<reference evidence="1 2" key="1">
    <citation type="submission" date="2023-02" db="EMBL/GenBank/DDBJ databases">
        <title>LHISI_Scaffold_Assembly.</title>
        <authorList>
            <person name="Stuart O.P."/>
            <person name="Cleave R."/>
            <person name="Magrath M.J.L."/>
            <person name="Mikheyev A.S."/>
        </authorList>
    </citation>
    <scope>NUCLEOTIDE SEQUENCE [LARGE SCALE GENOMIC DNA]</scope>
    <source>
        <strain evidence="1">Daus_M_001</strain>
        <tissue evidence="1">Leg muscle</tissue>
    </source>
</reference>
<dbReference type="EMBL" id="JARBHB010000006">
    <property type="protein sequence ID" value="KAJ8881997.1"/>
    <property type="molecule type" value="Genomic_DNA"/>
</dbReference>
<protein>
    <submittedName>
        <fullName evidence="1">Uncharacterized protein</fullName>
    </submittedName>
</protein>
<evidence type="ECO:0000313" key="2">
    <source>
        <dbReference type="Proteomes" id="UP001159363"/>
    </source>
</evidence>
<keyword evidence="2" id="KW-1185">Reference proteome</keyword>
<organism evidence="1 2">
    <name type="scientific">Dryococelus australis</name>
    <dbReference type="NCBI Taxonomy" id="614101"/>
    <lineage>
        <taxon>Eukaryota</taxon>
        <taxon>Metazoa</taxon>
        <taxon>Ecdysozoa</taxon>
        <taxon>Arthropoda</taxon>
        <taxon>Hexapoda</taxon>
        <taxon>Insecta</taxon>
        <taxon>Pterygota</taxon>
        <taxon>Neoptera</taxon>
        <taxon>Polyneoptera</taxon>
        <taxon>Phasmatodea</taxon>
        <taxon>Verophasmatodea</taxon>
        <taxon>Anareolatae</taxon>
        <taxon>Phasmatidae</taxon>
        <taxon>Eurycanthinae</taxon>
        <taxon>Dryococelus</taxon>
    </lineage>
</organism>
<comment type="caution">
    <text evidence="1">The sequence shown here is derived from an EMBL/GenBank/DDBJ whole genome shotgun (WGS) entry which is preliminary data.</text>
</comment>
<accession>A0ABQ9HCE6</accession>
<name>A0ABQ9HCE6_9NEOP</name>
<proteinExistence type="predicted"/>
<gene>
    <name evidence="1" type="ORF">PR048_018485</name>
</gene>